<dbReference type="AlphaFoldDB" id="A0A7R9BYP5"/>
<dbReference type="Proteomes" id="UP000678499">
    <property type="component" value="Unassembled WGS sequence"/>
</dbReference>
<name>A0A7R9BYP5_9CRUS</name>
<dbReference type="Pfam" id="PF03148">
    <property type="entry name" value="Tektin"/>
    <property type="match status" value="1"/>
</dbReference>
<proteinExistence type="predicted"/>
<dbReference type="EMBL" id="OA886615">
    <property type="protein sequence ID" value="CAD7282950.1"/>
    <property type="molecule type" value="Genomic_DNA"/>
</dbReference>
<dbReference type="GO" id="GO:0005929">
    <property type="term" value="C:cilium"/>
    <property type="evidence" value="ECO:0007669"/>
    <property type="project" value="UniProtKB-ARBA"/>
</dbReference>
<sequence>MDANNYLLIKFVASTTELFRVPNIYFSLRSEGRGINSRRRHRHQLLFPFARENPSVNEDRVSCEIKMSALQSANRRKIQFAPAPLWTECNGNQMEPDRLVKSPYLITHRESPRSTYATDYSNYMPRISLMPTSTAPVVRNDGTPTKNGWPPISSTSISPTTREQKPSRCVRKPEDSSGKPKSWPEGPKTRLADGSGNAFTTNIKFWKEELQAESNKLAAETGLLEELRKNLCRALAETETPMQAVQHCLLSREGRQ</sequence>
<keyword evidence="5" id="KW-1185">Reference proteome</keyword>
<feature type="compositionally biased region" description="Low complexity" evidence="3">
    <location>
        <begin position="150"/>
        <end position="161"/>
    </location>
</feature>
<evidence type="ECO:0000313" key="5">
    <source>
        <dbReference type="Proteomes" id="UP000678499"/>
    </source>
</evidence>
<feature type="non-terminal residue" evidence="4">
    <location>
        <position position="256"/>
    </location>
</feature>
<gene>
    <name evidence="4" type="ORF">NMOB1V02_LOCUS10568</name>
</gene>
<organism evidence="4">
    <name type="scientific">Notodromas monacha</name>
    <dbReference type="NCBI Taxonomy" id="399045"/>
    <lineage>
        <taxon>Eukaryota</taxon>
        <taxon>Metazoa</taxon>
        <taxon>Ecdysozoa</taxon>
        <taxon>Arthropoda</taxon>
        <taxon>Crustacea</taxon>
        <taxon>Oligostraca</taxon>
        <taxon>Ostracoda</taxon>
        <taxon>Podocopa</taxon>
        <taxon>Podocopida</taxon>
        <taxon>Cypridocopina</taxon>
        <taxon>Cypridoidea</taxon>
        <taxon>Cyprididae</taxon>
        <taxon>Notodromas</taxon>
    </lineage>
</organism>
<feature type="region of interest" description="Disordered" evidence="3">
    <location>
        <begin position="134"/>
        <end position="197"/>
    </location>
</feature>
<evidence type="ECO:0000313" key="4">
    <source>
        <dbReference type="EMBL" id="CAD7282950.1"/>
    </source>
</evidence>
<reference evidence="4" key="1">
    <citation type="submission" date="2020-11" db="EMBL/GenBank/DDBJ databases">
        <authorList>
            <person name="Tran Van P."/>
        </authorList>
    </citation>
    <scope>NUCLEOTIDE SEQUENCE</scope>
</reference>
<feature type="compositionally biased region" description="Basic and acidic residues" evidence="3">
    <location>
        <begin position="162"/>
        <end position="178"/>
    </location>
</feature>
<dbReference type="OrthoDB" id="9886517at2759"/>
<protein>
    <submittedName>
        <fullName evidence="4">Uncharacterized protein</fullName>
    </submittedName>
</protein>
<dbReference type="InterPro" id="IPR048256">
    <property type="entry name" value="Tektin-like"/>
</dbReference>
<evidence type="ECO:0000256" key="3">
    <source>
        <dbReference type="SAM" id="MobiDB-lite"/>
    </source>
</evidence>
<evidence type="ECO:0000256" key="1">
    <source>
        <dbReference type="ARBA" id="ARBA00004496"/>
    </source>
</evidence>
<dbReference type="GO" id="GO:0005737">
    <property type="term" value="C:cytoplasm"/>
    <property type="evidence" value="ECO:0007669"/>
    <property type="project" value="UniProtKB-SubCell"/>
</dbReference>
<comment type="subcellular location">
    <subcellularLocation>
        <location evidence="1">Cytoplasm</location>
    </subcellularLocation>
</comment>
<dbReference type="EMBL" id="CAJPEX010004578">
    <property type="protein sequence ID" value="CAG0923102.1"/>
    <property type="molecule type" value="Genomic_DNA"/>
</dbReference>
<accession>A0A7R9BYP5</accession>
<evidence type="ECO:0000256" key="2">
    <source>
        <dbReference type="ARBA" id="ARBA00022490"/>
    </source>
</evidence>
<keyword evidence="2" id="KW-0963">Cytoplasm</keyword>